<proteinExistence type="predicted"/>
<protein>
    <submittedName>
        <fullName evidence="5">AraC family transcriptional activator of tynA and feaB</fullName>
    </submittedName>
</protein>
<keyword evidence="6" id="KW-1185">Reference proteome</keyword>
<evidence type="ECO:0000256" key="2">
    <source>
        <dbReference type="ARBA" id="ARBA00023125"/>
    </source>
</evidence>
<keyword evidence="2" id="KW-0238">DNA-binding</keyword>
<dbReference type="Gene3D" id="1.10.10.60">
    <property type="entry name" value="Homeodomain-like"/>
    <property type="match status" value="1"/>
</dbReference>
<dbReference type="EMBL" id="JAUTBK010000002">
    <property type="protein sequence ID" value="MDQ1208314.1"/>
    <property type="molecule type" value="Genomic_DNA"/>
</dbReference>
<evidence type="ECO:0000256" key="3">
    <source>
        <dbReference type="ARBA" id="ARBA00023163"/>
    </source>
</evidence>
<evidence type="ECO:0000259" key="4">
    <source>
        <dbReference type="PROSITE" id="PS01124"/>
    </source>
</evidence>
<evidence type="ECO:0000313" key="6">
    <source>
        <dbReference type="Proteomes" id="UP001233360"/>
    </source>
</evidence>
<dbReference type="Pfam" id="PF12833">
    <property type="entry name" value="HTH_18"/>
    <property type="match status" value="1"/>
</dbReference>
<dbReference type="InterPro" id="IPR050204">
    <property type="entry name" value="AraC_XylS_family_regulators"/>
</dbReference>
<dbReference type="SUPFAM" id="SSF46689">
    <property type="entry name" value="Homeodomain-like"/>
    <property type="match status" value="1"/>
</dbReference>
<evidence type="ECO:0000313" key="5">
    <source>
        <dbReference type="EMBL" id="MDQ1208314.1"/>
    </source>
</evidence>
<dbReference type="Proteomes" id="UP001233360">
    <property type="component" value="Unassembled WGS sequence"/>
</dbReference>
<dbReference type="PANTHER" id="PTHR46796:SF6">
    <property type="entry name" value="ARAC SUBFAMILY"/>
    <property type="match status" value="1"/>
</dbReference>
<feature type="domain" description="HTH araC/xylS-type" evidence="4">
    <location>
        <begin position="214"/>
        <end position="313"/>
    </location>
</feature>
<evidence type="ECO:0000256" key="1">
    <source>
        <dbReference type="ARBA" id="ARBA00023015"/>
    </source>
</evidence>
<dbReference type="InterPro" id="IPR018060">
    <property type="entry name" value="HTH_AraC"/>
</dbReference>
<dbReference type="PANTHER" id="PTHR46796">
    <property type="entry name" value="HTH-TYPE TRANSCRIPTIONAL ACTIVATOR RHAS-RELATED"/>
    <property type="match status" value="1"/>
</dbReference>
<dbReference type="InterPro" id="IPR035418">
    <property type="entry name" value="AraC-bd_2"/>
</dbReference>
<dbReference type="InterPro" id="IPR018062">
    <property type="entry name" value="HTH_AraC-typ_CS"/>
</dbReference>
<name>A0ABU0UUS9_ACIBI</name>
<gene>
    <name evidence="5" type="ORF">QE380_001237</name>
</gene>
<dbReference type="RefSeq" id="WP_307002742.1">
    <property type="nucleotide sequence ID" value="NZ_JAUTBK010000002.1"/>
</dbReference>
<organism evidence="5 6">
    <name type="scientific">Acinetobacter baylyi</name>
    <dbReference type="NCBI Taxonomy" id="202950"/>
    <lineage>
        <taxon>Bacteria</taxon>
        <taxon>Pseudomonadati</taxon>
        <taxon>Pseudomonadota</taxon>
        <taxon>Gammaproteobacteria</taxon>
        <taxon>Moraxellales</taxon>
        <taxon>Moraxellaceae</taxon>
        <taxon>Acinetobacter</taxon>
    </lineage>
</organism>
<dbReference type="PROSITE" id="PS00041">
    <property type="entry name" value="HTH_ARAC_FAMILY_1"/>
    <property type="match status" value="1"/>
</dbReference>
<keyword evidence="1" id="KW-0805">Transcription regulation</keyword>
<accession>A0ABU0UUS9</accession>
<sequence length="316" mass="36399">MRTWDASIRSEDQQFSYWREVLCEAFVSLDPVLKPNHAPFLGKVHSIDLYQTTQTEIFSRSQLINRRWEEIRRNPVEFCFANFQLEGSCVVRQDGQEVLVTPGCFSVVDTTRPYYLDFRDDWRVLSFRIPRHQLVSRLASPRQVMARAIDGHNGLGLVTTQFVYSLEQMMNSNTSMEVQEGLSTTLNSIISLTLGSTIEAQEQDQISVRKAFQHAIEIYITDHLADPMLSPDLIAARFGISRRTLYNLFKDDPLSICGIIREQRLLRSAHDLQNSNHLNILATAMRWGFNDACHFSRVFKSRFGQSPREFAANKKS</sequence>
<dbReference type="Pfam" id="PF14525">
    <property type="entry name" value="AraC_binding_2"/>
    <property type="match status" value="1"/>
</dbReference>
<dbReference type="InterPro" id="IPR009057">
    <property type="entry name" value="Homeodomain-like_sf"/>
</dbReference>
<dbReference type="PROSITE" id="PS01124">
    <property type="entry name" value="HTH_ARAC_FAMILY_2"/>
    <property type="match status" value="1"/>
</dbReference>
<reference evidence="5 6" key="1">
    <citation type="submission" date="2023-07" db="EMBL/GenBank/DDBJ databases">
        <title>Functional and genomic diversity of the sorghum phyllosphere microbiome.</title>
        <authorList>
            <person name="Shade A."/>
        </authorList>
    </citation>
    <scope>NUCLEOTIDE SEQUENCE [LARGE SCALE GENOMIC DNA]</scope>
    <source>
        <strain evidence="5 6">SORGH_AS_0887</strain>
    </source>
</reference>
<dbReference type="SMART" id="SM00342">
    <property type="entry name" value="HTH_ARAC"/>
    <property type="match status" value="1"/>
</dbReference>
<comment type="caution">
    <text evidence="5">The sequence shown here is derived from an EMBL/GenBank/DDBJ whole genome shotgun (WGS) entry which is preliminary data.</text>
</comment>
<keyword evidence="3" id="KW-0804">Transcription</keyword>